<evidence type="ECO:0000313" key="2">
    <source>
        <dbReference type="WBParaSite" id="nRc.2.0.1.t25008-RA"/>
    </source>
</evidence>
<keyword evidence="1" id="KW-1185">Reference proteome</keyword>
<organism evidence="1 2">
    <name type="scientific">Romanomermis culicivorax</name>
    <name type="common">Nematode worm</name>
    <dbReference type="NCBI Taxonomy" id="13658"/>
    <lineage>
        <taxon>Eukaryota</taxon>
        <taxon>Metazoa</taxon>
        <taxon>Ecdysozoa</taxon>
        <taxon>Nematoda</taxon>
        <taxon>Enoplea</taxon>
        <taxon>Dorylaimia</taxon>
        <taxon>Mermithida</taxon>
        <taxon>Mermithoidea</taxon>
        <taxon>Mermithidae</taxon>
        <taxon>Romanomermis</taxon>
    </lineage>
</organism>
<proteinExistence type="predicted"/>
<protein>
    <submittedName>
        <fullName evidence="2">Uncharacterized protein</fullName>
    </submittedName>
</protein>
<name>A0A915JGT6_ROMCU</name>
<dbReference type="Proteomes" id="UP000887565">
    <property type="component" value="Unplaced"/>
</dbReference>
<dbReference type="WBParaSite" id="nRc.2.0.1.t25008-RA">
    <property type="protein sequence ID" value="nRc.2.0.1.t25008-RA"/>
    <property type="gene ID" value="nRc.2.0.1.g25008"/>
</dbReference>
<accession>A0A915JGT6</accession>
<reference evidence="2" key="1">
    <citation type="submission" date="2022-11" db="UniProtKB">
        <authorList>
            <consortium name="WormBaseParasite"/>
        </authorList>
    </citation>
    <scope>IDENTIFICATION</scope>
</reference>
<evidence type="ECO:0000313" key="1">
    <source>
        <dbReference type="Proteomes" id="UP000887565"/>
    </source>
</evidence>
<dbReference type="AlphaFoldDB" id="A0A915JGT6"/>
<sequence>MEIAHVRIAQLGIRPLGNLLNWEFPQLEFAYMGIAQWEFTDLGIAQLEMAHLGMTQLGIRSLENLLYFI</sequence>